<name>A0ABU1IPR2_9BACL</name>
<feature type="domain" description="Right handed beta helix" evidence="2">
    <location>
        <begin position="188"/>
        <end position="341"/>
    </location>
</feature>
<evidence type="ECO:0000259" key="2">
    <source>
        <dbReference type="Pfam" id="PF13229"/>
    </source>
</evidence>
<dbReference type="SUPFAM" id="SSF51126">
    <property type="entry name" value="Pectin lyase-like"/>
    <property type="match status" value="2"/>
</dbReference>
<accession>A0ABU1IPR2</accession>
<protein>
    <submittedName>
        <fullName evidence="3">Parallel beta-helix repeat protein</fullName>
    </submittedName>
</protein>
<dbReference type="InterPro" id="IPR051801">
    <property type="entry name" value="GH28_Enzymes"/>
</dbReference>
<dbReference type="InterPro" id="IPR011050">
    <property type="entry name" value="Pectin_lyase_fold/virulence"/>
</dbReference>
<evidence type="ECO:0000259" key="1">
    <source>
        <dbReference type="Pfam" id="PF12708"/>
    </source>
</evidence>
<dbReference type="SMART" id="SM00710">
    <property type="entry name" value="PbH1"/>
    <property type="match status" value="5"/>
</dbReference>
<dbReference type="EMBL" id="JAVDQG010000006">
    <property type="protein sequence ID" value="MDR6226789.1"/>
    <property type="molecule type" value="Genomic_DNA"/>
</dbReference>
<evidence type="ECO:0000313" key="3">
    <source>
        <dbReference type="EMBL" id="MDR6226789.1"/>
    </source>
</evidence>
<evidence type="ECO:0000313" key="4">
    <source>
        <dbReference type="Proteomes" id="UP001185012"/>
    </source>
</evidence>
<dbReference type="RefSeq" id="WP_309867168.1">
    <property type="nucleotide sequence ID" value="NZ_JAVDQG010000006.1"/>
</dbReference>
<proteinExistence type="predicted"/>
<gene>
    <name evidence="3" type="ORF">JOE21_002799</name>
</gene>
<dbReference type="InterPro" id="IPR012334">
    <property type="entry name" value="Pectin_lyas_fold"/>
</dbReference>
<dbReference type="PANTHER" id="PTHR31339:SF9">
    <property type="entry name" value="PLASMIN AND FIBRONECTIN-BINDING PROTEIN A"/>
    <property type="match status" value="1"/>
</dbReference>
<dbReference type="InterPro" id="IPR024535">
    <property type="entry name" value="RHGA/B-epi-like_pectate_lyase"/>
</dbReference>
<keyword evidence="4" id="KW-1185">Reference proteome</keyword>
<dbReference type="Proteomes" id="UP001185012">
    <property type="component" value="Unassembled WGS sequence"/>
</dbReference>
<reference evidence="3 4" key="1">
    <citation type="submission" date="2023-07" db="EMBL/GenBank/DDBJ databases">
        <title>Genomic Encyclopedia of Type Strains, Phase IV (KMG-IV): sequencing the most valuable type-strain genomes for metagenomic binning, comparative biology and taxonomic classification.</title>
        <authorList>
            <person name="Goeker M."/>
        </authorList>
    </citation>
    <scope>NUCLEOTIDE SEQUENCE [LARGE SCALE GENOMIC DNA]</scope>
    <source>
        <strain evidence="3 4">DSM 45903</strain>
    </source>
</reference>
<dbReference type="InterPro" id="IPR006626">
    <property type="entry name" value="PbH1"/>
</dbReference>
<sequence>MPVHNVLDFGAVGDGTADDSGAIQQALDAARDDGGGEVAVPGGTYIIRKALVIYSHTHLRLAEDATIVRDAPINVMLVNSSDGSGGYEAARDIRVSGGTWDGRMDANDVRFTVIAAGHATGVRVEGVRILNVRDWHAVELNAVKDGRVTDCYFSGFTLTRRWSEAIQLDLMINSSAFPWFGPYDHTPCTDIEIRGCTFTGGWDRGIGTHSETEGVYHTHIRITGNHFEELVAEGIEGLRYRYLHIGGNTFHRVQAGIQLTRCSFAAITGNTFYQPAADGITLREDSENSTIGNNVIQGAGGSGVVLQNGANRNIVTGNVITGCKGGGIRRVQSKGNITIPNQQHNNGA</sequence>
<dbReference type="InterPro" id="IPR039448">
    <property type="entry name" value="Beta_helix"/>
</dbReference>
<organism evidence="3 4">
    <name type="scientific">Desmospora profundinema</name>
    <dbReference type="NCBI Taxonomy" id="1571184"/>
    <lineage>
        <taxon>Bacteria</taxon>
        <taxon>Bacillati</taxon>
        <taxon>Bacillota</taxon>
        <taxon>Bacilli</taxon>
        <taxon>Bacillales</taxon>
        <taxon>Thermoactinomycetaceae</taxon>
        <taxon>Desmospora</taxon>
    </lineage>
</organism>
<dbReference type="Gene3D" id="2.160.20.10">
    <property type="entry name" value="Single-stranded right-handed beta-helix, Pectin lyase-like"/>
    <property type="match status" value="1"/>
</dbReference>
<dbReference type="Pfam" id="PF12708">
    <property type="entry name" value="Pect-lyase_RHGA_epim"/>
    <property type="match status" value="1"/>
</dbReference>
<dbReference type="PANTHER" id="PTHR31339">
    <property type="entry name" value="PECTIN LYASE-RELATED"/>
    <property type="match status" value="1"/>
</dbReference>
<dbReference type="Pfam" id="PF13229">
    <property type="entry name" value="Beta_helix"/>
    <property type="match status" value="1"/>
</dbReference>
<feature type="domain" description="Rhamnogalacturonase A/B/Epimerase-like pectate lyase" evidence="1">
    <location>
        <begin position="5"/>
        <end position="59"/>
    </location>
</feature>
<comment type="caution">
    <text evidence="3">The sequence shown here is derived from an EMBL/GenBank/DDBJ whole genome shotgun (WGS) entry which is preliminary data.</text>
</comment>